<evidence type="ECO:0000313" key="2">
    <source>
        <dbReference type="Proteomes" id="UP000054217"/>
    </source>
</evidence>
<gene>
    <name evidence="1" type="ORF">M404DRAFT_813605</name>
</gene>
<protein>
    <submittedName>
        <fullName evidence="1">Uncharacterized protein</fullName>
    </submittedName>
</protein>
<keyword evidence="2" id="KW-1185">Reference proteome</keyword>
<reference evidence="2" key="2">
    <citation type="submission" date="2015-01" db="EMBL/GenBank/DDBJ databases">
        <title>Evolutionary Origins and Diversification of the Mycorrhizal Mutualists.</title>
        <authorList>
            <consortium name="DOE Joint Genome Institute"/>
            <consortium name="Mycorrhizal Genomics Consortium"/>
            <person name="Kohler A."/>
            <person name="Kuo A."/>
            <person name="Nagy L.G."/>
            <person name="Floudas D."/>
            <person name="Copeland A."/>
            <person name="Barry K.W."/>
            <person name="Cichocki N."/>
            <person name="Veneault-Fourrey C."/>
            <person name="LaButti K."/>
            <person name="Lindquist E.A."/>
            <person name="Lipzen A."/>
            <person name="Lundell T."/>
            <person name="Morin E."/>
            <person name="Murat C."/>
            <person name="Riley R."/>
            <person name="Ohm R."/>
            <person name="Sun H."/>
            <person name="Tunlid A."/>
            <person name="Henrissat B."/>
            <person name="Grigoriev I.V."/>
            <person name="Hibbett D.S."/>
            <person name="Martin F."/>
        </authorList>
    </citation>
    <scope>NUCLEOTIDE SEQUENCE [LARGE SCALE GENOMIC DNA]</scope>
    <source>
        <strain evidence="2">Marx 270</strain>
    </source>
</reference>
<proteinExistence type="predicted"/>
<dbReference type="EMBL" id="KN832005">
    <property type="protein sequence ID" value="KIN99407.1"/>
    <property type="molecule type" value="Genomic_DNA"/>
</dbReference>
<sequence length="52" mass="6135">MITKFFSRSAPPSCSGRAVFTAVMHWRLLRLENRLPREGRWHANLQVVKRRA</sequence>
<name>A0A0C3IR65_PISTI</name>
<organism evidence="1 2">
    <name type="scientific">Pisolithus tinctorius Marx 270</name>
    <dbReference type="NCBI Taxonomy" id="870435"/>
    <lineage>
        <taxon>Eukaryota</taxon>
        <taxon>Fungi</taxon>
        <taxon>Dikarya</taxon>
        <taxon>Basidiomycota</taxon>
        <taxon>Agaricomycotina</taxon>
        <taxon>Agaricomycetes</taxon>
        <taxon>Agaricomycetidae</taxon>
        <taxon>Boletales</taxon>
        <taxon>Sclerodermatineae</taxon>
        <taxon>Pisolithaceae</taxon>
        <taxon>Pisolithus</taxon>
    </lineage>
</organism>
<dbReference type="Proteomes" id="UP000054217">
    <property type="component" value="Unassembled WGS sequence"/>
</dbReference>
<evidence type="ECO:0000313" key="1">
    <source>
        <dbReference type="EMBL" id="KIN99407.1"/>
    </source>
</evidence>
<reference evidence="1 2" key="1">
    <citation type="submission" date="2014-04" db="EMBL/GenBank/DDBJ databases">
        <authorList>
            <consortium name="DOE Joint Genome Institute"/>
            <person name="Kuo A."/>
            <person name="Kohler A."/>
            <person name="Costa M.D."/>
            <person name="Nagy L.G."/>
            <person name="Floudas D."/>
            <person name="Copeland A."/>
            <person name="Barry K.W."/>
            <person name="Cichocki N."/>
            <person name="Veneault-Fourrey C."/>
            <person name="LaButti K."/>
            <person name="Lindquist E.A."/>
            <person name="Lipzen A."/>
            <person name="Lundell T."/>
            <person name="Morin E."/>
            <person name="Murat C."/>
            <person name="Sun H."/>
            <person name="Tunlid A."/>
            <person name="Henrissat B."/>
            <person name="Grigoriev I.V."/>
            <person name="Hibbett D.S."/>
            <person name="Martin F."/>
            <person name="Nordberg H.P."/>
            <person name="Cantor M.N."/>
            <person name="Hua S.X."/>
        </authorList>
    </citation>
    <scope>NUCLEOTIDE SEQUENCE [LARGE SCALE GENOMIC DNA]</scope>
    <source>
        <strain evidence="1 2">Marx 270</strain>
    </source>
</reference>
<accession>A0A0C3IR65</accession>
<dbReference type="AlphaFoldDB" id="A0A0C3IR65"/>
<dbReference type="HOGENOM" id="CLU_3088250_0_0_1"/>
<dbReference type="InParanoid" id="A0A0C3IR65"/>